<accession>A0A7N0TIE9</accession>
<dbReference type="AlphaFoldDB" id="A0A7N0TIE9"/>
<keyword evidence="1" id="KW-0812">Transmembrane</keyword>
<reference evidence="2" key="1">
    <citation type="submission" date="2021-01" db="UniProtKB">
        <authorList>
            <consortium name="EnsemblPlants"/>
        </authorList>
    </citation>
    <scope>IDENTIFICATION</scope>
</reference>
<evidence type="ECO:0000313" key="3">
    <source>
        <dbReference type="Proteomes" id="UP000594263"/>
    </source>
</evidence>
<dbReference type="EnsemblPlants" id="Kaladp0037s0402.1.v1.1">
    <property type="protein sequence ID" value="Kaladp0037s0402.1.v1.1"/>
    <property type="gene ID" value="Kaladp0037s0402.v1.1"/>
</dbReference>
<keyword evidence="3" id="KW-1185">Reference proteome</keyword>
<sequence length="113" mass="13235">MDQPRDSCLIYVSHFFTAVVQLATVQVILYLMIAYAVILAIGFNLTVDYFPLRGWRILAHLCDEPKDLKIGMCIYGSYLYGEYIFIFFVLLCCVIQQMHILFNLYIRSPYDEE</sequence>
<name>A0A7N0TIE9_KALFE</name>
<dbReference type="Gramene" id="Kaladp0037s0402.1.v1.1">
    <property type="protein sequence ID" value="Kaladp0037s0402.1.v1.1"/>
    <property type="gene ID" value="Kaladp0037s0402.v1.1"/>
</dbReference>
<evidence type="ECO:0000256" key="1">
    <source>
        <dbReference type="SAM" id="Phobius"/>
    </source>
</evidence>
<evidence type="ECO:0000313" key="2">
    <source>
        <dbReference type="EnsemblPlants" id="Kaladp0037s0402.1.v1.1"/>
    </source>
</evidence>
<protein>
    <submittedName>
        <fullName evidence="2">Uncharacterized protein</fullName>
    </submittedName>
</protein>
<dbReference type="Proteomes" id="UP000594263">
    <property type="component" value="Unplaced"/>
</dbReference>
<keyword evidence="1" id="KW-1133">Transmembrane helix</keyword>
<keyword evidence="1" id="KW-0472">Membrane</keyword>
<proteinExistence type="predicted"/>
<feature type="transmembrane region" description="Helical" evidence="1">
    <location>
        <begin position="12"/>
        <end position="43"/>
    </location>
</feature>
<feature type="transmembrane region" description="Helical" evidence="1">
    <location>
        <begin position="84"/>
        <end position="106"/>
    </location>
</feature>
<organism evidence="2 3">
    <name type="scientific">Kalanchoe fedtschenkoi</name>
    <name type="common">Lavender scallops</name>
    <name type="synonym">South American air plant</name>
    <dbReference type="NCBI Taxonomy" id="63787"/>
    <lineage>
        <taxon>Eukaryota</taxon>
        <taxon>Viridiplantae</taxon>
        <taxon>Streptophyta</taxon>
        <taxon>Embryophyta</taxon>
        <taxon>Tracheophyta</taxon>
        <taxon>Spermatophyta</taxon>
        <taxon>Magnoliopsida</taxon>
        <taxon>eudicotyledons</taxon>
        <taxon>Gunneridae</taxon>
        <taxon>Pentapetalae</taxon>
        <taxon>Saxifragales</taxon>
        <taxon>Crassulaceae</taxon>
        <taxon>Kalanchoe</taxon>
    </lineage>
</organism>